<dbReference type="RefSeq" id="WP_182330514.1">
    <property type="nucleotide sequence ID" value="NZ_CP058555.1"/>
</dbReference>
<name>A0A7G5E725_9SPHI</name>
<gene>
    <name evidence="2" type="primary">neuC</name>
    <name evidence="2" type="ORF">HS960_20030</name>
</gene>
<dbReference type="InterPro" id="IPR029767">
    <property type="entry name" value="WecB-like"/>
</dbReference>
<keyword evidence="2" id="KW-0326">Glycosidase</keyword>
<dbReference type="AlphaFoldDB" id="A0A7G5E725"/>
<dbReference type="CDD" id="cd03786">
    <property type="entry name" value="GTB_UDP-GlcNAc_2-Epimerase"/>
    <property type="match status" value="1"/>
</dbReference>
<dbReference type="Pfam" id="PF02350">
    <property type="entry name" value="Epimerase_2"/>
    <property type="match status" value="1"/>
</dbReference>
<dbReference type="EC" id="3.2.1.183" evidence="2"/>
<dbReference type="InterPro" id="IPR020004">
    <property type="entry name" value="UDP-GlcNAc_Epase"/>
</dbReference>
<dbReference type="SUPFAM" id="SSF53756">
    <property type="entry name" value="UDP-Glycosyltransferase/glycogen phosphorylase"/>
    <property type="match status" value="1"/>
</dbReference>
<keyword evidence="2" id="KW-0378">Hydrolase</keyword>
<keyword evidence="3" id="KW-1185">Reference proteome</keyword>
<proteinExistence type="predicted"/>
<reference evidence="2 3" key="1">
    <citation type="journal article" date="2020" name="G3 (Bethesda)">
        <title>CeMbio - The Caenorhabditis elegans Microbiome Resource.</title>
        <authorList>
            <person name="Dirksen P."/>
            <person name="Assie A."/>
            <person name="Zimmermann J."/>
            <person name="Zhang F."/>
            <person name="Tietje A.M."/>
            <person name="Marsh S.A."/>
            <person name="Felix M.A."/>
            <person name="Shapira M."/>
            <person name="Kaleta C."/>
            <person name="Schulenburg H."/>
            <person name="Samuel B."/>
        </authorList>
    </citation>
    <scope>NUCLEOTIDE SEQUENCE [LARGE SCALE GENOMIC DNA]</scope>
    <source>
        <strain evidence="2 3">BIGb0170</strain>
    </source>
</reference>
<evidence type="ECO:0000313" key="2">
    <source>
        <dbReference type="EMBL" id="QMV69800.1"/>
    </source>
</evidence>
<feature type="domain" description="UDP-N-acetylglucosamine 2-epimerase" evidence="1">
    <location>
        <begin position="25"/>
        <end position="369"/>
    </location>
</feature>
<dbReference type="NCBIfam" id="TIGR03568">
    <property type="entry name" value="NeuC_NnaA"/>
    <property type="match status" value="1"/>
</dbReference>
<accession>A0A7G5E725</accession>
<dbReference type="Proteomes" id="UP000515450">
    <property type="component" value="Chromosome"/>
</dbReference>
<evidence type="ECO:0000259" key="1">
    <source>
        <dbReference type="Pfam" id="PF02350"/>
    </source>
</evidence>
<evidence type="ECO:0000313" key="3">
    <source>
        <dbReference type="Proteomes" id="UP000515450"/>
    </source>
</evidence>
<dbReference type="InterPro" id="IPR003331">
    <property type="entry name" value="UDP_GlcNAc_Epimerase_2_dom"/>
</dbReference>
<dbReference type="EMBL" id="CP058555">
    <property type="protein sequence ID" value="QMV69800.1"/>
    <property type="molecule type" value="Genomic_DNA"/>
</dbReference>
<dbReference type="GO" id="GO:0006047">
    <property type="term" value="P:UDP-N-acetylglucosamine metabolic process"/>
    <property type="evidence" value="ECO:0007669"/>
    <property type="project" value="InterPro"/>
</dbReference>
<sequence>MKKICVVTATRAEYGLLRPLMDLIQHSDRMLLQIIATGTHLSAEFGLTYKQIEADGFLIDEKLEILLSSDTSTGIVKTMGLALHGMAEILPRLKPDILVLLGDRYEMLAIASAATMFKIPIVHIHGGEITEGAYDDAIRHALTKLSHLHFTSTREYRNRVIQMGENPETVFNVGAIGLDNIKNLNLLTRRELESELNITFRRYNYQITFHPETLGQLSSAEQFQILLKAIDQQEDSFFVFTKANADTDGRVINQMIDKYVADNPGKAAAYASLGTLRFLSLVKVCTAIVGNSSSGILEAPSLKTPTINIGDRQRGRLQAASVVNVSCEENEILNAFEVIKTYSFQESLNNIVSPYENGGAAQQILAVIESRLDLKAVKKFHNLI</sequence>
<protein>
    <submittedName>
        <fullName evidence="2">UDP-N-acetylglucosamine 2-epimerase (Hydrolyzing)</fullName>
        <ecNumber evidence="2">3.2.1.183</ecNumber>
    </submittedName>
</protein>
<dbReference type="Gene3D" id="3.40.50.2000">
    <property type="entry name" value="Glycogen Phosphorylase B"/>
    <property type="match status" value="2"/>
</dbReference>
<organism evidence="2 3">
    <name type="scientific">Sphingobacterium paramultivorum</name>
    <dbReference type="NCBI Taxonomy" id="2886510"/>
    <lineage>
        <taxon>Bacteria</taxon>
        <taxon>Pseudomonadati</taxon>
        <taxon>Bacteroidota</taxon>
        <taxon>Sphingobacteriia</taxon>
        <taxon>Sphingobacteriales</taxon>
        <taxon>Sphingobacteriaceae</taxon>
        <taxon>Sphingobacterium</taxon>
    </lineage>
</organism>
<dbReference type="PANTHER" id="PTHR43174:SF3">
    <property type="entry name" value="UDP-N-ACETYLGLUCOSAMINE 2-EPIMERASE"/>
    <property type="match status" value="1"/>
</dbReference>
<dbReference type="PANTHER" id="PTHR43174">
    <property type="entry name" value="UDP-N-ACETYLGLUCOSAMINE 2-EPIMERASE"/>
    <property type="match status" value="1"/>
</dbReference>
<dbReference type="GO" id="GO:0004553">
    <property type="term" value="F:hydrolase activity, hydrolyzing O-glycosyl compounds"/>
    <property type="evidence" value="ECO:0007669"/>
    <property type="project" value="InterPro"/>
</dbReference>